<keyword evidence="4" id="KW-0973">c-di-GMP</keyword>
<dbReference type="Gene3D" id="3.20.20.450">
    <property type="entry name" value="EAL domain"/>
    <property type="match status" value="1"/>
</dbReference>
<evidence type="ECO:0000259" key="11">
    <source>
        <dbReference type="PROSITE" id="PS50883"/>
    </source>
</evidence>
<dbReference type="Proteomes" id="UP000236649">
    <property type="component" value="Chromosome 5"/>
</dbReference>
<dbReference type="GO" id="GO:0071111">
    <property type="term" value="F:cyclic-guanylate-specific phosphodiesterase activity"/>
    <property type="evidence" value="ECO:0007669"/>
    <property type="project" value="UniProtKB-EC"/>
</dbReference>
<evidence type="ECO:0000313" key="12">
    <source>
        <dbReference type="EMBL" id="AUT76561.1"/>
    </source>
</evidence>
<dbReference type="InterPro" id="IPR024744">
    <property type="entry name" value="CSS-motif_dom"/>
</dbReference>
<keyword evidence="3" id="KW-1003">Cell membrane</keyword>
<dbReference type="SUPFAM" id="SSF141868">
    <property type="entry name" value="EAL domain-like"/>
    <property type="match status" value="1"/>
</dbReference>
<evidence type="ECO:0000256" key="7">
    <source>
        <dbReference type="ARBA" id="ARBA00022989"/>
    </source>
</evidence>
<evidence type="ECO:0000256" key="9">
    <source>
        <dbReference type="ARBA" id="ARBA00034290"/>
    </source>
</evidence>
<feature type="transmembrane region" description="Helical" evidence="10">
    <location>
        <begin position="21"/>
        <end position="39"/>
    </location>
</feature>
<evidence type="ECO:0000256" key="6">
    <source>
        <dbReference type="ARBA" id="ARBA00022801"/>
    </source>
</evidence>
<evidence type="ECO:0000313" key="13">
    <source>
        <dbReference type="Proteomes" id="UP000236649"/>
    </source>
</evidence>
<evidence type="ECO:0000256" key="2">
    <source>
        <dbReference type="ARBA" id="ARBA00012282"/>
    </source>
</evidence>
<keyword evidence="7 10" id="KW-1133">Transmembrane helix</keyword>
<dbReference type="CDD" id="cd01948">
    <property type="entry name" value="EAL"/>
    <property type="match status" value="1"/>
</dbReference>
<dbReference type="RefSeq" id="WP_103154424.1">
    <property type="nucleotide sequence ID" value="NZ_CADFGJ010000014.1"/>
</dbReference>
<dbReference type="InterPro" id="IPR035919">
    <property type="entry name" value="EAL_sf"/>
</dbReference>
<dbReference type="InterPro" id="IPR001633">
    <property type="entry name" value="EAL_dom"/>
</dbReference>
<keyword evidence="5 10" id="KW-0812">Transmembrane</keyword>
<evidence type="ECO:0000256" key="1">
    <source>
        <dbReference type="ARBA" id="ARBA00004651"/>
    </source>
</evidence>
<sequence length="520" mass="57475">MPVNVAWREAVVSRRRNLLEVMILIAVIALALLAGYHFASERSQAQQRVVTQDIHDSIDRIMTASRVDERRLANLAGTPCPDIQAELTLRDVFVPYRRSAMMVRDGQVYCATLLGHLSIPVTAYLGRSGAGQQITLLAGTPMMPDVPVMVIYAPVDSRRGILYVVEGAYIADILARARTSGARSASVSDGAGGTITSDGRFVKTDAHASDMSEILVRVEADAARLRADLILTEIFALLAGLIACAVLIGGYHAGFTPRQRLERQVRAGLRRNEFYVEYQAIVDLETGAWTGAEALLRWRHPRLGLIMPGTFIGEIETTSVIAPLTDFVLATALAELESCSFPDGFRVNINLAPKHIEMHCFPHDIASTLRHRPTRFQVVLEITERGLLNGLAVSHGNLMSLKSYGVKYAVDDFGTDNSNLALLQRFPFDYIKIDRQFIIGIAGHGRQLVEGITYLANKLHLTVVAEGVEEPGQRDALKEIGIRYAQGYLFQRPASILEFERMYHHLLHNPSQEPMDVPGR</sequence>
<dbReference type="EMBL" id="CP026109">
    <property type="protein sequence ID" value="AUT76561.1"/>
    <property type="molecule type" value="Genomic_DNA"/>
</dbReference>
<dbReference type="PANTHER" id="PTHR33121:SF73">
    <property type="entry name" value="CYCLIC DI-GMP PHOSPHODIESTERASE PDEN-RELATED"/>
    <property type="match status" value="1"/>
</dbReference>
<dbReference type="PANTHER" id="PTHR33121">
    <property type="entry name" value="CYCLIC DI-GMP PHOSPHODIESTERASE PDEF"/>
    <property type="match status" value="1"/>
</dbReference>
<gene>
    <name evidence="12" type="ORF">C2L64_51380</name>
</gene>
<name>A0AAN1JMH2_9BURK</name>
<evidence type="ECO:0000256" key="4">
    <source>
        <dbReference type="ARBA" id="ARBA00022636"/>
    </source>
</evidence>
<comment type="catalytic activity">
    <reaction evidence="9">
        <text>3',3'-c-di-GMP + H2O = 5'-phosphoguanylyl(3'-&gt;5')guanosine + H(+)</text>
        <dbReference type="Rhea" id="RHEA:24902"/>
        <dbReference type="ChEBI" id="CHEBI:15377"/>
        <dbReference type="ChEBI" id="CHEBI:15378"/>
        <dbReference type="ChEBI" id="CHEBI:58754"/>
        <dbReference type="ChEBI" id="CHEBI:58805"/>
        <dbReference type="EC" id="3.1.4.52"/>
    </reaction>
</comment>
<dbReference type="AlphaFoldDB" id="A0AAN1JMH2"/>
<dbReference type="InterPro" id="IPR050706">
    <property type="entry name" value="Cyclic-di-GMP_PDE-like"/>
</dbReference>
<dbReference type="GO" id="GO:0005886">
    <property type="term" value="C:plasma membrane"/>
    <property type="evidence" value="ECO:0007669"/>
    <property type="project" value="UniProtKB-SubCell"/>
</dbReference>
<dbReference type="KEGG" id="phs:C2L64_51380"/>
<protein>
    <recommendedName>
        <fullName evidence="2">cyclic-guanylate-specific phosphodiesterase</fullName>
        <ecNumber evidence="2">3.1.4.52</ecNumber>
    </recommendedName>
</protein>
<reference evidence="12 13" key="1">
    <citation type="submission" date="2018-01" db="EMBL/GenBank/DDBJ databases">
        <title>Species boundaries and ecological features among Paraburkholderia terrae DSMZ17804T, P. hospita DSMZ17164T and P. caribensis DSMZ13236T.</title>
        <authorList>
            <person name="Pratama A.A."/>
        </authorList>
    </citation>
    <scope>NUCLEOTIDE SEQUENCE [LARGE SCALE GENOMIC DNA]</scope>
    <source>
        <strain evidence="12 13">DSM 17164</strain>
    </source>
</reference>
<dbReference type="Pfam" id="PF00563">
    <property type="entry name" value="EAL"/>
    <property type="match status" value="1"/>
</dbReference>
<keyword evidence="8 10" id="KW-0472">Membrane</keyword>
<proteinExistence type="predicted"/>
<comment type="subcellular location">
    <subcellularLocation>
        <location evidence="1">Cell membrane</location>
        <topology evidence="1">Multi-pass membrane protein</topology>
    </subcellularLocation>
</comment>
<dbReference type="SMART" id="SM00052">
    <property type="entry name" value="EAL"/>
    <property type="match status" value="1"/>
</dbReference>
<dbReference type="GeneID" id="55536615"/>
<organism evidence="12 13">
    <name type="scientific">Paraburkholderia hospita</name>
    <dbReference type="NCBI Taxonomy" id="169430"/>
    <lineage>
        <taxon>Bacteria</taxon>
        <taxon>Pseudomonadati</taxon>
        <taxon>Pseudomonadota</taxon>
        <taxon>Betaproteobacteria</taxon>
        <taxon>Burkholderiales</taxon>
        <taxon>Burkholderiaceae</taxon>
        <taxon>Paraburkholderia</taxon>
    </lineage>
</organism>
<accession>A0AAN1JMH2</accession>
<dbReference type="EC" id="3.1.4.52" evidence="2"/>
<dbReference type="PROSITE" id="PS50883">
    <property type="entry name" value="EAL"/>
    <property type="match status" value="1"/>
</dbReference>
<dbReference type="Pfam" id="PF12792">
    <property type="entry name" value="CSS-motif"/>
    <property type="match status" value="1"/>
</dbReference>
<feature type="domain" description="EAL" evidence="11">
    <location>
        <begin position="258"/>
        <end position="507"/>
    </location>
</feature>
<keyword evidence="6" id="KW-0378">Hydrolase</keyword>
<evidence type="ECO:0000256" key="3">
    <source>
        <dbReference type="ARBA" id="ARBA00022475"/>
    </source>
</evidence>
<evidence type="ECO:0000256" key="5">
    <source>
        <dbReference type="ARBA" id="ARBA00022692"/>
    </source>
</evidence>
<evidence type="ECO:0000256" key="8">
    <source>
        <dbReference type="ARBA" id="ARBA00023136"/>
    </source>
</evidence>
<feature type="transmembrane region" description="Helical" evidence="10">
    <location>
        <begin position="234"/>
        <end position="254"/>
    </location>
</feature>
<evidence type="ECO:0000256" key="10">
    <source>
        <dbReference type="SAM" id="Phobius"/>
    </source>
</evidence>